<feature type="compositionally biased region" description="Basic and acidic residues" evidence="1">
    <location>
        <begin position="112"/>
        <end position="122"/>
    </location>
</feature>
<dbReference type="AlphaFoldDB" id="A0A8I2YXK2"/>
<gene>
    <name evidence="2" type="ORF">JVT61DRAFT_8399</name>
</gene>
<reference evidence="2" key="1">
    <citation type="submission" date="2021-03" db="EMBL/GenBank/DDBJ databases">
        <title>Evolutionary innovations through gain and loss of genes in the ectomycorrhizal Boletales.</title>
        <authorList>
            <person name="Wu G."/>
            <person name="Miyauchi S."/>
            <person name="Morin E."/>
            <person name="Yang Z.-L."/>
            <person name="Xu J."/>
            <person name="Martin F.M."/>
        </authorList>
    </citation>
    <scope>NUCLEOTIDE SEQUENCE</scope>
    <source>
        <strain evidence="2">BR01</strain>
    </source>
</reference>
<feature type="compositionally biased region" description="Polar residues" evidence="1">
    <location>
        <begin position="299"/>
        <end position="317"/>
    </location>
</feature>
<evidence type="ECO:0000313" key="3">
    <source>
        <dbReference type="Proteomes" id="UP000683000"/>
    </source>
</evidence>
<feature type="region of interest" description="Disordered" evidence="1">
    <location>
        <begin position="299"/>
        <end position="346"/>
    </location>
</feature>
<feature type="region of interest" description="Disordered" evidence="1">
    <location>
        <begin position="1"/>
        <end position="140"/>
    </location>
</feature>
<feature type="compositionally biased region" description="Basic residues" evidence="1">
    <location>
        <begin position="123"/>
        <end position="138"/>
    </location>
</feature>
<protein>
    <submittedName>
        <fullName evidence="2">Uncharacterized protein</fullName>
    </submittedName>
</protein>
<dbReference type="Proteomes" id="UP000683000">
    <property type="component" value="Unassembled WGS sequence"/>
</dbReference>
<organism evidence="2 3">
    <name type="scientific">Boletus reticuloceps</name>
    <dbReference type="NCBI Taxonomy" id="495285"/>
    <lineage>
        <taxon>Eukaryota</taxon>
        <taxon>Fungi</taxon>
        <taxon>Dikarya</taxon>
        <taxon>Basidiomycota</taxon>
        <taxon>Agaricomycotina</taxon>
        <taxon>Agaricomycetes</taxon>
        <taxon>Agaricomycetidae</taxon>
        <taxon>Boletales</taxon>
        <taxon>Boletineae</taxon>
        <taxon>Boletaceae</taxon>
        <taxon>Boletoideae</taxon>
        <taxon>Boletus</taxon>
    </lineage>
</organism>
<feature type="region of interest" description="Disordered" evidence="1">
    <location>
        <begin position="158"/>
        <end position="220"/>
    </location>
</feature>
<dbReference type="EMBL" id="JAGFBS010000003">
    <property type="protein sequence ID" value="KAG6380291.1"/>
    <property type="molecule type" value="Genomic_DNA"/>
</dbReference>
<feature type="compositionally biased region" description="Polar residues" evidence="1">
    <location>
        <begin position="1"/>
        <end position="22"/>
    </location>
</feature>
<sequence>MDSITSHYTAKRGAQSTASQPILSKKRKSSLAVKERPNGIPAARHRPNGSRVASGASVIMSPGVFSEEGDEDDEVADRRMSKRPRVEREESDAPAQPDRTIALTPGPEEEAQEQKEREAIRRRLEHNKAKRRSTKAKPARFGFFASAKSLVQNVWNRGAGSKAPSTIPVSKPAPPKGETKTLPKSTEAQKSSVVPTPSLNPPGSSAAANPKSSTVAGYGQSHNKGSSLIGFSSLGRKTGLAANNSRVSSMEAKSNGMNSTANLQKQATCIPRLRTTSTFMAPTASSLARMSNVARIPASTATHNENSTLTKATSSKQRLAMSPQPGATMEQITNSPRNPAHSPRPAKIFSQPLSPPPAHAPMSLTAAATRIVGPTAKERSSSSVKPPVLSNPKSCLAADHEFRVPRLLRGWLRRERQVLTRARMLGLGRQAARYVLA</sequence>
<name>A0A8I2YXK2_9AGAM</name>
<accession>A0A8I2YXK2</accession>
<evidence type="ECO:0000313" key="2">
    <source>
        <dbReference type="EMBL" id="KAG6380291.1"/>
    </source>
</evidence>
<evidence type="ECO:0000256" key="1">
    <source>
        <dbReference type="SAM" id="MobiDB-lite"/>
    </source>
</evidence>
<dbReference type="OrthoDB" id="5964929at2759"/>
<feature type="compositionally biased region" description="Polar residues" evidence="1">
    <location>
        <begin position="182"/>
        <end position="220"/>
    </location>
</feature>
<keyword evidence="3" id="KW-1185">Reference proteome</keyword>
<feature type="compositionally biased region" description="Basic and acidic residues" evidence="1">
    <location>
        <begin position="76"/>
        <end position="88"/>
    </location>
</feature>
<proteinExistence type="predicted"/>
<comment type="caution">
    <text evidence="2">The sequence shown here is derived from an EMBL/GenBank/DDBJ whole genome shotgun (WGS) entry which is preliminary data.</text>
</comment>